<evidence type="ECO:0000256" key="5">
    <source>
        <dbReference type="ARBA" id="ARBA00029722"/>
    </source>
</evidence>
<dbReference type="InterPro" id="IPR013320">
    <property type="entry name" value="ConA-like_dom_sf"/>
</dbReference>
<dbReference type="GO" id="GO:0004553">
    <property type="term" value="F:hydrolase activity, hydrolyzing O-glycosyl compounds"/>
    <property type="evidence" value="ECO:0007669"/>
    <property type="project" value="InterPro"/>
</dbReference>
<dbReference type="Gene3D" id="2.60.120.200">
    <property type="match status" value="1"/>
</dbReference>
<proteinExistence type="inferred from homology"/>
<comment type="similarity">
    <text evidence="1">Belongs to the glycosyl hydrolase 16 family.</text>
</comment>
<feature type="active site" description="Nucleophile" evidence="8">
    <location>
        <position position="127"/>
    </location>
</feature>
<dbReference type="EMBL" id="FQYO01000001">
    <property type="protein sequence ID" value="SHI29287.1"/>
    <property type="molecule type" value="Genomic_DNA"/>
</dbReference>
<keyword evidence="3 11" id="KW-0378">Hydrolase</keyword>
<dbReference type="GO" id="GO:0005975">
    <property type="term" value="P:carbohydrate metabolic process"/>
    <property type="evidence" value="ECO:0007669"/>
    <property type="project" value="InterPro"/>
</dbReference>
<dbReference type="Proteomes" id="UP000184292">
    <property type="component" value="Unassembled WGS sequence"/>
</dbReference>
<evidence type="ECO:0000256" key="4">
    <source>
        <dbReference type="ARBA" id="ARBA00023295"/>
    </source>
</evidence>
<dbReference type="STRING" id="1447782.SAMN05444417_0071"/>
<dbReference type="PRINTS" id="PR00737">
    <property type="entry name" value="GLHYDRLASE16"/>
</dbReference>
<evidence type="ECO:0000313" key="11">
    <source>
        <dbReference type="EMBL" id="SHI29287.1"/>
    </source>
</evidence>
<dbReference type="SUPFAM" id="SSF49899">
    <property type="entry name" value="Concanavalin A-like lectins/glucanases"/>
    <property type="match status" value="1"/>
</dbReference>
<dbReference type="AlphaFoldDB" id="A0A1M5ZYD3"/>
<evidence type="ECO:0000313" key="12">
    <source>
        <dbReference type="Proteomes" id="UP000184292"/>
    </source>
</evidence>
<gene>
    <name evidence="11" type="ORF">SAMN05444417_0071</name>
</gene>
<name>A0A1M5ZYD3_9RHOB</name>
<keyword evidence="4" id="KW-0326">Glycosidase</keyword>
<reference evidence="11 12" key="1">
    <citation type="submission" date="2016-11" db="EMBL/GenBank/DDBJ databases">
        <authorList>
            <person name="Jaros S."/>
            <person name="Januszkiewicz K."/>
            <person name="Wedrychowicz H."/>
        </authorList>
    </citation>
    <scope>NUCLEOTIDE SEQUENCE [LARGE SCALE GENOMIC DNA]</scope>
    <source>
        <strain evidence="11 12">DSM 100565</strain>
    </source>
</reference>
<evidence type="ECO:0000256" key="6">
    <source>
        <dbReference type="ARBA" id="ARBA00029771"/>
    </source>
</evidence>
<accession>A0A1M5ZYD3</accession>
<dbReference type="Pfam" id="PF00722">
    <property type="entry name" value="Glyco_hydro_16"/>
    <property type="match status" value="1"/>
</dbReference>
<dbReference type="InterPro" id="IPR044791">
    <property type="entry name" value="Beta-glucanase/XTH"/>
</dbReference>
<organism evidence="11 12">
    <name type="scientific">Wenxinia saemankumensis</name>
    <dbReference type="NCBI Taxonomy" id="1447782"/>
    <lineage>
        <taxon>Bacteria</taxon>
        <taxon>Pseudomonadati</taxon>
        <taxon>Pseudomonadota</taxon>
        <taxon>Alphaproteobacteria</taxon>
        <taxon>Rhodobacterales</taxon>
        <taxon>Roseobacteraceae</taxon>
        <taxon>Wenxinia</taxon>
    </lineage>
</organism>
<evidence type="ECO:0000256" key="2">
    <source>
        <dbReference type="ARBA" id="ARBA00014569"/>
    </source>
</evidence>
<evidence type="ECO:0000256" key="7">
    <source>
        <dbReference type="ARBA" id="ARBA00031665"/>
    </source>
</evidence>
<feature type="active site" description="Proton donor" evidence="8">
    <location>
        <position position="131"/>
    </location>
</feature>
<dbReference type="InterPro" id="IPR000757">
    <property type="entry name" value="Beta-glucanase-like"/>
</dbReference>
<dbReference type="RefSeq" id="WP_083600943.1">
    <property type="nucleotide sequence ID" value="NZ_FQYO01000001.1"/>
</dbReference>
<feature type="signal peptide" evidence="9">
    <location>
        <begin position="1"/>
        <end position="21"/>
    </location>
</feature>
<evidence type="ECO:0000256" key="1">
    <source>
        <dbReference type="ARBA" id="ARBA00006865"/>
    </source>
</evidence>
<sequence>MRRRAIHILAGLVLAAGAAVAQDPPVLVQSRAAAPGEWLVSDWPAGQSGRIVWLPGNVRLSDGVVELVLDRSPAGSERPFSGGEIQSGTVAAEGTWRWRAQAPEMSPGAVFGMFLYRADYQRDPWREYDFEFVGADTTRVQLNVYAETAGGDAVNLGQARGGPVVVELGFDAAEGMHDYAITVTGREVVFAVDGREVGRFGPDDMPQGAWSPGNLRAFADLWAVAEAQEGWAGRWDWPGRPLVARIGAVEVPG</sequence>
<keyword evidence="12" id="KW-1185">Reference proteome</keyword>
<dbReference type="PANTHER" id="PTHR31062">
    <property type="entry name" value="XYLOGLUCAN ENDOTRANSGLUCOSYLASE/HYDROLASE PROTEIN 8-RELATED"/>
    <property type="match status" value="1"/>
</dbReference>
<evidence type="ECO:0000256" key="3">
    <source>
        <dbReference type="ARBA" id="ARBA00022801"/>
    </source>
</evidence>
<feature type="chain" id="PRO_5012477570" description="Beta-glucanase" evidence="9">
    <location>
        <begin position="22"/>
        <end position="253"/>
    </location>
</feature>
<keyword evidence="9" id="KW-0732">Signal</keyword>
<feature type="domain" description="GH16" evidence="10">
    <location>
        <begin position="29"/>
        <end position="253"/>
    </location>
</feature>
<dbReference type="PROSITE" id="PS51762">
    <property type="entry name" value="GH16_2"/>
    <property type="match status" value="1"/>
</dbReference>
<dbReference type="OrthoDB" id="7667126at2"/>
<evidence type="ECO:0000256" key="8">
    <source>
        <dbReference type="PIRSR" id="PIRSR608264-1"/>
    </source>
</evidence>
<evidence type="ECO:0000259" key="10">
    <source>
        <dbReference type="PROSITE" id="PS51762"/>
    </source>
</evidence>
<evidence type="ECO:0000256" key="9">
    <source>
        <dbReference type="SAM" id="SignalP"/>
    </source>
</evidence>
<dbReference type="InterPro" id="IPR008264">
    <property type="entry name" value="Beta_glucanase"/>
</dbReference>
<protein>
    <recommendedName>
        <fullName evidence="2">Beta-glucanase</fullName>
    </recommendedName>
    <alternativeName>
        <fullName evidence="7">1,3-1,4-beta-D-glucan 4-glucanohydrolase</fullName>
    </alternativeName>
    <alternativeName>
        <fullName evidence="6">Endo-beta-1,3-1,4 glucanase</fullName>
    </alternativeName>
    <alternativeName>
        <fullName evidence="5">Lichenase</fullName>
    </alternativeName>
</protein>